<keyword evidence="2" id="KW-0472">Membrane</keyword>
<gene>
    <name evidence="3" type="ORF">I8748_27745</name>
</gene>
<feature type="transmembrane region" description="Helical" evidence="2">
    <location>
        <begin position="168"/>
        <end position="188"/>
    </location>
</feature>
<dbReference type="RefSeq" id="WP_198127699.1">
    <property type="nucleotide sequence ID" value="NZ_JAECZC010000076.1"/>
</dbReference>
<evidence type="ECO:0000256" key="1">
    <source>
        <dbReference type="SAM" id="MobiDB-lite"/>
    </source>
</evidence>
<protein>
    <submittedName>
        <fullName evidence="3">Uncharacterized protein</fullName>
    </submittedName>
</protein>
<evidence type="ECO:0000256" key="2">
    <source>
        <dbReference type="SAM" id="Phobius"/>
    </source>
</evidence>
<organism evidence="3 4">
    <name type="scientific">Amazonocrinis nigriterrae CENA67</name>
    <dbReference type="NCBI Taxonomy" id="2794033"/>
    <lineage>
        <taxon>Bacteria</taxon>
        <taxon>Bacillati</taxon>
        <taxon>Cyanobacteriota</taxon>
        <taxon>Cyanophyceae</taxon>
        <taxon>Nostocales</taxon>
        <taxon>Nostocaceae</taxon>
        <taxon>Amazonocrinis</taxon>
        <taxon>Amazonocrinis nigriterrae</taxon>
    </lineage>
</organism>
<dbReference type="AlphaFoldDB" id="A0A8J7HU05"/>
<evidence type="ECO:0000313" key="4">
    <source>
        <dbReference type="Proteomes" id="UP000632766"/>
    </source>
</evidence>
<sequence length="191" mass="21178">MIPYTDDESASQNYPIEQDDSFTPDQIEEINDYKEKANKKIAKNESVLRGLETFFWGISSYSLCKWLVLNLGSGGINLAIAVALVVNQIVNRDCLDAFTLNRKDGQWELDGMGKLFKFLFGILASIFVVWSSIGNFIGMVNDSKATYHALNSAVEEFNSLPEKQQEEWIKGAVVGAGLVALVFIGIGVNKK</sequence>
<name>A0A8J7HU05_9NOST</name>
<feature type="region of interest" description="Disordered" evidence="1">
    <location>
        <begin position="1"/>
        <end position="20"/>
    </location>
</feature>
<reference evidence="3 4" key="1">
    <citation type="journal article" date="2021" name="Int. J. Syst. Evol. Microbiol.">
        <title>Amazonocrinis nigriterrae gen. nov., sp. nov., Atlanticothrix silvestris gen. nov., sp. nov. and Dendronalium phyllosphericum gen. nov., sp. nov., nostocacean cyanobacteria from Brazilian environments.</title>
        <authorList>
            <person name="Alvarenga D.O."/>
            <person name="Andreote A.P.D."/>
            <person name="Branco L.H.Z."/>
            <person name="Delbaje E."/>
            <person name="Cruz R.B."/>
            <person name="Varani A.M."/>
            <person name="Fiore M.F."/>
        </authorList>
    </citation>
    <scope>NUCLEOTIDE SEQUENCE [LARGE SCALE GENOMIC DNA]</scope>
    <source>
        <strain evidence="3 4">CENA67</strain>
    </source>
</reference>
<proteinExistence type="predicted"/>
<accession>A0A8J7HU05</accession>
<comment type="caution">
    <text evidence="3">The sequence shown here is derived from an EMBL/GenBank/DDBJ whole genome shotgun (WGS) entry which is preliminary data.</text>
</comment>
<evidence type="ECO:0000313" key="3">
    <source>
        <dbReference type="EMBL" id="MBH8565916.1"/>
    </source>
</evidence>
<keyword evidence="2" id="KW-0812">Transmembrane</keyword>
<feature type="transmembrane region" description="Helical" evidence="2">
    <location>
        <begin position="66"/>
        <end position="86"/>
    </location>
</feature>
<dbReference type="Proteomes" id="UP000632766">
    <property type="component" value="Unassembled WGS sequence"/>
</dbReference>
<dbReference type="EMBL" id="JAECZC010000076">
    <property type="protein sequence ID" value="MBH8565916.1"/>
    <property type="molecule type" value="Genomic_DNA"/>
</dbReference>
<keyword evidence="4" id="KW-1185">Reference proteome</keyword>
<keyword evidence="2" id="KW-1133">Transmembrane helix</keyword>
<feature type="transmembrane region" description="Helical" evidence="2">
    <location>
        <begin position="115"/>
        <end position="133"/>
    </location>
</feature>